<evidence type="ECO:0000313" key="3">
    <source>
        <dbReference type="Proteomes" id="UP000229340"/>
    </source>
</evidence>
<organism evidence="2 3">
    <name type="scientific">Faucicola osloensis</name>
    <name type="common">Moraxella osloensis</name>
    <dbReference type="NCBI Taxonomy" id="34062"/>
    <lineage>
        <taxon>Bacteria</taxon>
        <taxon>Pseudomonadati</taxon>
        <taxon>Pseudomonadota</taxon>
        <taxon>Gammaproteobacteria</taxon>
        <taxon>Moraxellales</taxon>
        <taxon>Moraxellaceae</taxon>
        <taxon>Faucicola</taxon>
    </lineage>
</organism>
<dbReference type="SUPFAM" id="SSF101327">
    <property type="entry name" value="YgfB-like"/>
    <property type="match status" value="1"/>
</dbReference>
<dbReference type="Proteomes" id="UP000229340">
    <property type="component" value="Chromosome"/>
</dbReference>
<accession>A0A2D2LT26</accession>
<protein>
    <submittedName>
        <fullName evidence="2">Uncharacterized protein</fullName>
    </submittedName>
</protein>
<evidence type="ECO:0000256" key="1">
    <source>
        <dbReference type="ARBA" id="ARBA00038308"/>
    </source>
</evidence>
<dbReference type="STRING" id="34062.AXE82_09145"/>
<name>A0A2D2LT26_FAUOS</name>
<gene>
    <name evidence="2" type="ORF">NP7_02230</name>
</gene>
<proteinExistence type="inferred from homology"/>
<dbReference type="InterPro" id="IPR011978">
    <property type="entry name" value="YgfB-like"/>
</dbReference>
<dbReference type="InterPro" id="IPR036255">
    <property type="entry name" value="YgfB-like_sf"/>
</dbReference>
<dbReference type="PANTHER" id="PTHR37528:SF1">
    <property type="entry name" value="UPF0149 PROTEIN YGFB"/>
    <property type="match status" value="1"/>
</dbReference>
<sequence>MDDYISGWQDWTQAFEDWHDVTISELHGLISGVLSVCDAPTEQEWQLLLTELSFTELEPKALEIVTEEGEDMVAVLTDDADSYQFMPLLPDDDHPLYERLMALKNWANGFLTGFGVTDSALRPEENNLFNDLAKIGALRIDVYDEALQGTDNAEGEVEYMELLEFVRMIPVSVSQGRVRKSVAKLPLIAGFALNRPVGKAQEVDEAHLDFIEQLRDDELDWEAEKDTNDDFVTHMVIDAMTGKKPN</sequence>
<reference evidence="3" key="1">
    <citation type="submission" date="2017-11" db="EMBL/GenBank/DDBJ databases">
        <title>Complete genome sequence of Moraxella osloensis NP7 isolated from human skin.</title>
        <authorList>
            <person name="Lee K."/>
            <person name="Lim J.Y."/>
            <person name="Hwang I."/>
        </authorList>
    </citation>
    <scope>NUCLEOTIDE SEQUENCE [LARGE SCALE GENOMIC DNA]</scope>
    <source>
        <strain evidence="3">NP7</strain>
    </source>
</reference>
<dbReference type="EMBL" id="CP024443">
    <property type="protein sequence ID" value="ATR78188.1"/>
    <property type="molecule type" value="Genomic_DNA"/>
</dbReference>
<dbReference type="PANTHER" id="PTHR37528">
    <property type="entry name" value="UPF0149 PROTEIN YGFB"/>
    <property type="match status" value="1"/>
</dbReference>
<dbReference type="AlphaFoldDB" id="A0A2D2LT26"/>
<dbReference type="Gene3D" id="1.20.120.740">
    <property type="entry name" value="YgfB uncharacterised protein family UPF0149, PF03695"/>
    <property type="match status" value="1"/>
</dbReference>
<dbReference type="RefSeq" id="WP_100269533.1">
    <property type="nucleotide sequence ID" value="NZ_CP024443.1"/>
</dbReference>
<dbReference type="Pfam" id="PF03695">
    <property type="entry name" value="UPF0149"/>
    <property type="match status" value="1"/>
</dbReference>
<comment type="similarity">
    <text evidence="1">Belongs to the UPF0149 family.</text>
</comment>
<evidence type="ECO:0000313" key="2">
    <source>
        <dbReference type="EMBL" id="ATR78188.1"/>
    </source>
</evidence>
<dbReference type="GO" id="GO:0005829">
    <property type="term" value="C:cytosol"/>
    <property type="evidence" value="ECO:0007669"/>
    <property type="project" value="TreeGrafter"/>
</dbReference>